<feature type="region of interest" description="Disordered" evidence="10">
    <location>
        <begin position="1223"/>
        <end position="1244"/>
    </location>
</feature>
<protein>
    <submittedName>
        <fullName evidence="14">SorB</fullName>
    </submittedName>
</protein>
<dbReference type="Pfam" id="PF14765">
    <property type="entry name" value="PS-DH"/>
    <property type="match status" value="5"/>
</dbReference>
<dbReference type="PDBsum" id="6B2V"/>
<feature type="domain" description="Ketosynthase family 3 (KS3)" evidence="12">
    <location>
        <begin position="4298"/>
        <end position="4734"/>
    </location>
</feature>
<sequence>MTRNPRRSNSEEFVMEETLSLTIDNPVVRDHRVLDMHLLPGLAYIDLIFTVFRKQGHDFRSLELRNVAIFRPLVVSRSESVLLTVRSAERRRGEWQIDIEGASPSGATGTRYLTAEMRRVAPRELEGALDLASIQRSAAEAFTLDELYARYREQQLVHGGFMQAQGRLFLTDEAIHVECGLSDAARASAEHVMFHPALLDGSAVCGGLAMLAWFKGGDERPLALPLFYESFRAQQLIRSTCVARILRTSMRVVQELRQCTLELFDESGRKIAELRNVTNKEVRDPSSIDPRRASGAPLVHAAPARPASKANGAAAHVATDARSTSEAFLRQLIAERLRRPAAEIGRAARFHELGLSSSELLLLARSIEKKVGASLSPTLLFEYVTIAELAAHLTALGHFEPEAEPASPAPGKYVFEGAEPYLQDHRVFDAPALMGITHPCLAVESFLGESRGALPVELRNIRFQGGPITLEDDESVALAVAFSQGEQGTSFEVKYATGTGEPSKVCCAGDAIGPATAIAERVDVDALLGSGRRLTEAELDGVYRRTPDFTLGPLLRTADAVWVVDESTQVLRVNLGASALKGGRSTYALDPLALCACYNVHGGDAPEGTPEEARPRRIAVPLAIESIAVHRRTPARFYIVHRRRIHRSDYTSFDATLVSEAGDVIASVVNASIKEVSDLGALVNASFEKEIVSRYAAGNRPTQDAKGEAAGVAVIGVAGRYPHAQDIDRLWQNLTSGRDCITEVPAVRWDHRRYFDAEKGKPGKSYGKWGGFIEGVDEFDPLFFNVSPRNAEAMDPQIRLFLEIVWELLETAGYSRQALQARFDGDVGLYVGSMSQQYRGLGGDPSTQALAALASAGDIANRASNFFDLKGPSVAVDTMCSSSAMAIHMACRDLLQGDCRMAIAGGVNLLIHPDRYVSLSQAQMIGSQPGSRSFAAGDGYLPAEAVGAVLLKPLGAAIRDRDTIWAVIKSTCTNHSGRSSGYAAPDPNTQAAVIERALQKAGVEPETVSWVEAAATGFVLADAVELTALNKAFAKLTAGPRACAVGSVKSHIGHAEAASGISQLTKVLLQMRHRTLIPPLAVETPNPNLRFETSPFYLLREVQEWRRPVVTIDGREREAPRRALIDSFGAGGSYVSLVVEEFTPPAEPAPSASGEPQLIVLSAMDAEQLRLVARRLVEHTAAPDGGRLADIAWSLQRRERLPVRLAFVARTMAELRARLSEIAESSGEGAPPAPAGESPSLGPAEQARIRRLIEDRELDELGRLWVSGVDVPLEELHDPSAVSVVRLPTYPFKRRRYWMGEVRQRHPLVHREVADAEGRRAFAAVFDGAEPFLMDHEQLFPAVAYLEMARAAAEAADLSIAGIRNALWISPLVIRDRACELRVVLSDAESGRAYEVSSSRGVHARGLLVFDEPPAQPARPPALDIEAVRTRCAIEVDARTRNEAMGMPASYDKLWIASLVHSDHEALASLQAPSAPGDEAFLLDPNLGNSVLVPAIFLSLIQDGEREWRFPYTLEALWIYSDPRRGAYVHARRAAEDGQAARFGRYDVDLVDASGNCLMAFRGLTAVPAAVAAPEKPAAPVVTPAAAAAPVAPSEQPLLERAIQELIRIASGVIKLEARLFDPRAELARYGFDSIAFAEFTAALNKRYGLELMPTVFFECPTLSALGEHLVRRHEPRLRATWDAASRGNGAARPVAAAAPAGDVAKQAPVEPRRSPPVAGRKGAHDEPIAIVGMNGRFPGSASVRELWENVLANRDLIREVPIERWDWRKYYGDPKSDPHKTRVKFAGFMEDVDRFDPLFFGISPLEAQGMDPQLRIFIECAWACIEDAGYRPSSLAGSKTGVFIGVSTQDYKDLVQPFRGLGVIMGLFHFMVANRVSYLLNLRGPSEPIDTACSSSLVAIHRAVGCLRSGECEAAIVGGVNVLASPDVTIGAGQMGMLSDDGRCKTFDRSADGYGRGEGVAALLLKPLGRAVADGDHIYGLVRGTAENHGGKATSPTAPNPLAQRDLIVAAYENAGIDVRTVGYIEAHGTGTVLGDPVELNGLKGAFAHLYAAQGIPAPAEAHCGLGSLKTNIGHLEAAAGIAGVVKVLMMLRHGKIPGNVHLKEPNPYLQLEGSPFYLVKETRDWPETRDAQGRAAPRRAGVSSFGVGGANAHVVLEQYVEPAREAPRPPTQEQPALLVLSAKDEDRLRAQARQLLDELSTAGATDADLPDIAYTLQVGREAMDHRLAFTAVTIDDVRDTLAGYLEAPAGMAELDRLYRGESKKNQEALAVLEVDEDMAQVINAWAAKGKHEKLLELWTKGLSFDWARLYASGHGPRRRRISLPTYPFARERYWVDVAESLVATEPVLHPLAQRNTSSLEEQRFSSTLSGDTFFLSDHVIRGSKVLPGVCYLEMARAAVLASLGRAPERRPDVVLRDVVWLKPLVVDDAREVHIALSAQEDGAIEFDVYTLREDAGDEEVVHAQGRAVLVDPSAREESTTDLPGLRSRCDRPIDVARAYEALSAIGVAYGPAHRALSAVHVGTDADGRAFVLAEVSVPACVAATAEQYHLHPSVMDGALQASLGLSPIDETARPALPFAIESIGIMERTPAAATVIVRPRAGAGALQKLDIDVCDPTGRVCVRLSGFTTRASEADVAPGGSVEVAAAERVAAPAKQDRSELSRKTAHHLKHLLASTLKLPPDRIETDAALEKYGIDSVLALKLVNQLETAFGPLPKTLMFEYQSIDALAQYFIENHRDALVPQLTPTAPAPRASMQPDASATPAARADGERRRGRSWDARPPAQRAPGAPMDSMDIAVIGMSGRYPQAPDVAAYWENLRAGKDCIVEIPPERWDHGLYFDPEKGKPGKSYSKWGGFIDGVDEFDPIFFNISPKEAEFMDPQERLFLQCVVQTLEDAGYTREALRSYRASGLDGNVGVFVGVMYEEYQLYGAQSQALGQPLALGGSPASIANRVSYFCNFHGPSMAVDTMCSSSLTAIHLACESLKRGACELAIAGGVNVSIHPNKYLHLAQGQFASSMGRCESFGQGGDGYVPGEGVGAVLLKPLDRAVADGDHVYGVIKGTSVNHGGKTNGYTVPNPAAQAQVITNALRAARVDPRTVSYIEAHGTGTSLGDPIEIAGLAQAFSGFTQDRQFCAIGSAKSNIGHLESAAGIAGVTKVLLQMQEQMLVPSLHAEVLNPHIDFGRTPFKVQRSLEPWRRPVVERDGSSREYPRIAGISSFGAGGSNAHVILEEYAAEERSEPATAPAPEHPALVVLSARTDAALRERARQLLAHVVRRQCSDVDLVDIAYTLQSGREAMRERLALTAATIAALREKLTAYLDGKLETGAIEGCFRGEVKTGGEASGLSAEDAAGLTGTWLQKRQYGKVLELWVKGALVDWSRLYVDGARPRRVSLPGYPFARDRYWAELPLERSSVAAALHPLVQRNTSSFDGLRFSSTLRGSEFFLSDHVVQGKKVLPGACYLEMARAAARACLELGVEAEGRLSLRNVVWMRPAVVERPQEIHVRLRAEPDGEIEFEIGAADAEHGGVLAKGIVVLDGAFAEDRIDLQAYRSRCERSIDVGLCYEAFRAMGLDYGPAHRGLSSVDVGVDADGRRFVLARVELPDGVRATAQQYVLHPSVLDSALQSLVAFRLADTGDGRAASRPAVPFALETLEFVDRSPSRAWVLARPAAGEGGGTGGAHRWNIDIGDETGRVCVRLAGLAARALEPDARPRRGAERGRGTLLLTRAWQPEPLRMDGPEAQPIDAERWVYVDPTYEAHVPRLRELSPSVNWSIGPGDAGPETSLEERVVSAGEELLGRVQSLLRTRSSSHVLVQLVLNADADSSQALAAASGLFKSVRQENPKLVGQVIGLPATAGLRELSTALDENARVAAQDDTEIRYVSGCREVATLEEVSADLAGEAPWRDGGVYLITGGAGGLGLIIAREIARKVKDATIVLAGRSRRGEAAPALGHGVTMEYRVLDVADAAAVEASVRDIVRRHGRLSGIVHSAGVLRDGFAIHKTHEALRAVLAPKVRGAVHLDRATRDLPLDFFILFASVSGVFGNLGQSDYALANAFMDRFAERRNQRVRAGARRGRTLSIDWPLWAEGGMRADEATRDGMRERGFDVLSTDAGIEALYRAWRSGESQVVVLAGVYERLAELFERKRRTAGDAPPAPASADDGELVDKVQSALIESISRQLKLKPADVDPDMQLGDLGFDSIELTAFASSVNDRYGLAISPAIFFEHPSVRGFARYLVRDHTARIQATHAASSPARAARPESPSRRPAGALGQNTRRATAQPTRPQAAGEPKAAGEPIAIIGMSGCFPGAPDLDAFWDNLRDGKDSITEVPRSRWDWRAIYGDPSEGGNKTRVKWGGFIDSVEHFDPLFFNISRREAQTMDPPQRLLMTHAWKAIEDAGYSPRSLAGSDTGVFVGTASSGYVELSRQSSSSTEGYHSTSATASIGPNRISYLLDIHGPSEPVETACSSSLVAIHRAVRAIRAGECEMALAGGVNVIVTPWAHILFGKAGMLSEDGRCKTFSKNADGYVRGEGVGMLVLKKLSAAERDGDHIHGLIRGTSENHGGRASSLTAPNPKAQTAVITAALREAGVDPSSVTYIETHGTGTPLGDPIEINGLKSAFAELTPGGAPAEQGAFCGLGSVKTNIGHLELAAGVAGIIKVLLQLRHRTLVKSLHCEEINPYIQLQGSPFYIVDRTQPWSPKSGSDGRPLPRVAGVSSFGFGGVNAHVVLEEYCAAERPGRAAPEPPAIVVLSARTEEQLLEQARRLAAHLSKHAPTDGDLDDIAYTLQAGRDALDHRLGLTARTIDELREKLSRYVQAIGGGDGVHVGQAKRGNEASSDRERRALVERCIEQRDLPRLLELWVDGASVDWSRLYAGRPVPLRRVSLPTYPFAKERYWIDDETTSPAQPPRVEAPPPRVNGGRLSAVLDALLADEMDLHDAAARTRALLAGGLS</sequence>
<dbReference type="InterPro" id="IPR018201">
    <property type="entry name" value="Ketoacyl_synth_AS"/>
</dbReference>
<dbReference type="Gene3D" id="3.40.47.10">
    <property type="match status" value="4"/>
</dbReference>
<evidence type="ECO:0000256" key="4">
    <source>
        <dbReference type="ARBA" id="ARBA00022490"/>
    </source>
</evidence>
<feature type="domain" description="Carrier" evidence="11">
    <location>
        <begin position="4167"/>
        <end position="4244"/>
    </location>
</feature>
<dbReference type="CDD" id="cd08953">
    <property type="entry name" value="KR_2_SDR_x"/>
    <property type="match status" value="1"/>
</dbReference>
<dbReference type="InterPro" id="IPR054514">
    <property type="entry name" value="RhiE-like_linker"/>
</dbReference>
<feature type="region of interest" description="Disordered" evidence="10">
    <location>
        <begin position="2746"/>
        <end position="2793"/>
    </location>
</feature>
<comment type="function">
    <text evidence="8">Involved in production of the polyketide antibiotic thailandamide.</text>
</comment>
<dbReference type="Gene3D" id="3.10.129.110">
    <property type="entry name" value="Polyketide synthase dehydratase"/>
    <property type="match status" value="5"/>
</dbReference>
<comment type="subcellular location">
    <subcellularLocation>
        <location evidence="1">Cytoplasm</location>
    </subcellularLocation>
</comment>
<feature type="domain" description="PKS/mFAS DH" evidence="13">
    <location>
        <begin position="3422"/>
        <end position="3715"/>
    </location>
</feature>
<dbReference type="FunFam" id="3.40.47.10:FF:000019">
    <property type="entry name" value="Polyketide synthase type I"/>
    <property type="match status" value="3"/>
</dbReference>
<feature type="region of interest" description="Disordered" evidence="10">
    <location>
        <begin position="4250"/>
        <end position="4296"/>
    </location>
</feature>
<feature type="active site" description="Proton donor; for dehydratase activity" evidence="9">
    <location>
        <position position="200"/>
    </location>
</feature>
<feature type="domain" description="Ketosynthase family 3 (KS3)" evidence="12">
    <location>
        <begin position="1726"/>
        <end position="2160"/>
    </location>
</feature>
<feature type="region of interest" description="C-terminal hotdog fold" evidence="9">
    <location>
        <begin position="139"/>
        <end position="288"/>
    </location>
</feature>
<feature type="compositionally biased region" description="Low complexity" evidence="10">
    <location>
        <begin position="2781"/>
        <end position="2792"/>
    </location>
</feature>
<evidence type="ECO:0000313" key="14">
    <source>
        <dbReference type="EMBL" id="ADN68477.1"/>
    </source>
</evidence>
<accession>E5FNE5</accession>
<feature type="region of interest" description="N-terminal hotdog fold" evidence="9">
    <location>
        <begin position="2351"/>
        <end position="2476"/>
    </location>
</feature>
<feature type="domain" description="Ketosynthase family 3 (KS3)" evidence="12">
    <location>
        <begin position="709"/>
        <end position="1141"/>
    </location>
</feature>
<dbReference type="InterPro" id="IPR013968">
    <property type="entry name" value="PKS_KR"/>
</dbReference>
<organism evidence="14">
    <name type="scientific">Sorangium cellulosum</name>
    <name type="common">Polyangium cellulosum</name>
    <dbReference type="NCBI Taxonomy" id="56"/>
    <lineage>
        <taxon>Bacteria</taxon>
        <taxon>Pseudomonadati</taxon>
        <taxon>Myxococcota</taxon>
        <taxon>Polyangia</taxon>
        <taxon>Polyangiales</taxon>
        <taxon>Polyangiaceae</taxon>
        <taxon>Sorangium</taxon>
    </lineage>
</organism>
<dbReference type="Gene3D" id="1.10.1200.10">
    <property type="entry name" value="ACP-like"/>
    <property type="match status" value="4"/>
</dbReference>
<feature type="region of interest" description="N-terminal hotdog fold" evidence="9">
    <location>
        <begin position="1306"/>
        <end position="1415"/>
    </location>
</feature>
<dbReference type="InterPro" id="IPR020807">
    <property type="entry name" value="PKS_DH"/>
</dbReference>
<dbReference type="PROSITE" id="PS50075">
    <property type="entry name" value="CARRIER"/>
    <property type="match status" value="4"/>
</dbReference>
<dbReference type="InterPro" id="IPR020806">
    <property type="entry name" value="PKS_PP-bd"/>
</dbReference>
<feature type="active site" description="Proton acceptor; for dehydratase activity" evidence="9">
    <location>
        <position position="2380"/>
    </location>
</feature>
<feature type="region of interest" description="C-terminal hotdog fold" evidence="9">
    <location>
        <begin position="2492"/>
        <end position="2640"/>
    </location>
</feature>
<feature type="domain" description="Carrier" evidence="11">
    <location>
        <begin position="1597"/>
        <end position="1674"/>
    </location>
</feature>
<dbReference type="InterPro" id="IPR036291">
    <property type="entry name" value="NAD(P)-bd_dom_sf"/>
</dbReference>
<evidence type="ECO:0000259" key="13">
    <source>
        <dbReference type="PROSITE" id="PS52019"/>
    </source>
</evidence>
<feature type="region of interest" description="C-terminal hotdog fold" evidence="9">
    <location>
        <begin position="3558"/>
        <end position="3715"/>
    </location>
</feature>
<feature type="region of interest" description="C-terminal hotdog fold" evidence="9">
    <location>
        <begin position="1433"/>
        <end position="1575"/>
    </location>
</feature>
<feature type="region of interest" description="C-terminal hotdog fold" evidence="9">
    <location>
        <begin position="532"/>
        <end position="682"/>
    </location>
</feature>
<feature type="compositionally biased region" description="Low complexity" evidence="10">
    <location>
        <begin position="1691"/>
        <end position="1709"/>
    </location>
</feature>
<dbReference type="GO" id="GO:0031177">
    <property type="term" value="F:phosphopantetheine binding"/>
    <property type="evidence" value="ECO:0007669"/>
    <property type="project" value="InterPro"/>
</dbReference>
<dbReference type="Pfam" id="PF22336">
    <property type="entry name" value="RhiE-like_linker"/>
    <property type="match status" value="4"/>
</dbReference>
<dbReference type="SMART" id="SM00826">
    <property type="entry name" value="PKS_DH"/>
    <property type="match status" value="4"/>
</dbReference>
<dbReference type="Gene3D" id="3.40.50.720">
    <property type="entry name" value="NAD(P)-binding Rossmann-like Domain"/>
    <property type="match status" value="1"/>
</dbReference>
<evidence type="ECO:0000256" key="9">
    <source>
        <dbReference type="PROSITE-ProRule" id="PRU01363"/>
    </source>
</evidence>
<reference evidence="15" key="2">
    <citation type="journal article" date="2018" name="ACS Chem. Biol.">
        <title>Structural and Functional Studies of a Pyran Synthase Domain from a trans-Acyltransferase Assembly Line.</title>
        <authorList>
            <person name="Wagner D.T."/>
            <person name="Zhang Z."/>
            <person name="Meoded R.A."/>
            <person name="Cepeda A.J."/>
            <person name="Piel J."/>
            <person name="Keatinge-Clay A.T."/>
        </authorList>
    </citation>
    <scope>X-RAY CRYSTALLOGRAPHY (1.55 ANGSTROMS) OF 1299-1579</scope>
</reference>
<dbReference type="InterPro" id="IPR049551">
    <property type="entry name" value="PKS_DH_C"/>
</dbReference>
<dbReference type="SUPFAM" id="SSF51735">
    <property type="entry name" value="NAD(P)-binding Rossmann-fold domains"/>
    <property type="match status" value="2"/>
</dbReference>
<dbReference type="GO" id="GO:0071770">
    <property type="term" value="P:DIM/DIP cell wall layer assembly"/>
    <property type="evidence" value="ECO:0007669"/>
    <property type="project" value="TreeGrafter"/>
</dbReference>
<dbReference type="PROSITE" id="PS52004">
    <property type="entry name" value="KS3_2"/>
    <property type="match status" value="4"/>
</dbReference>
<proteinExistence type="evidence at protein level"/>
<keyword evidence="6" id="KW-0808">Transferase</keyword>
<feature type="domain" description="PKS/mFAS DH" evidence="13">
    <location>
        <begin position="1306"/>
        <end position="1575"/>
    </location>
</feature>
<dbReference type="Pfam" id="PF21089">
    <property type="entry name" value="PKS_DH_N"/>
    <property type="match status" value="4"/>
</dbReference>
<dbReference type="InterPro" id="IPR036736">
    <property type="entry name" value="ACP-like_sf"/>
</dbReference>
<dbReference type="SMART" id="SM00822">
    <property type="entry name" value="PKS_KR"/>
    <property type="match status" value="1"/>
</dbReference>
<feature type="active site" description="Proton donor; for dehydratase activity" evidence="9">
    <location>
        <position position="2558"/>
    </location>
</feature>
<feature type="domain" description="Carrier" evidence="11">
    <location>
        <begin position="2665"/>
        <end position="2738"/>
    </location>
</feature>
<feature type="active site" description="Proton acceptor; for dehydratase activity" evidence="9">
    <location>
        <position position="3451"/>
    </location>
</feature>
<dbReference type="PROSITE" id="PS52019">
    <property type="entry name" value="PKS_MFAS_DH"/>
    <property type="match status" value="5"/>
</dbReference>
<evidence type="ECO:0000256" key="8">
    <source>
        <dbReference type="ARBA" id="ARBA00054155"/>
    </source>
</evidence>
<feature type="compositionally biased region" description="Basic and acidic residues" evidence="10">
    <location>
        <begin position="2769"/>
        <end position="2780"/>
    </location>
</feature>
<dbReference type="SUPFAM" id="SSF53901">
    <property type="entry name" value="Thiolase-like"/>
    <property type="match status" value="4"/>
</dbReference>
<dbReference type="GO" id="GO:0004312">
    <property type="term" value="F:fatty acid synthase activity"/>
    <property type="evidence" value="ECO:0007669"/>
    <property type="project" value="TreeGrafter"/>
</dbReference>
<dbReference type="PANTHER" id="PTHR43775">
    <property type="entry name" value="FATTY ACID SYNTHASE"/>
    <property type="match status" value="1"/>
</dbReference>
<evidence type="ECO:0000256" key="5">
    <source>
        <dbReference type="ARBA" id="ARBA00022553"/>
    </source>
</evidence>
<dbReference type="SUPFAM" id="SSF47336">
    <property type="entry name" value="ACP-like"/>
    <property type="match status" value="4"/>
</dbReference>
<feature type="compositionally biased region" description="Pro residues" evidence="10">
    <location>
        <begin position="4909"/>
        <end position="4920"/>
    </location>
</feature>
<dbReference type="Pfam" id="PF00550">
    <property type="entry name" value="PP-binding"/>
    <property type="match status" value="4"/>
</dbReference>
<dbReference type="Pfam" id="PF08659">
    <property type="entry name" value="KR"/>
    <property type="match status" value="1"/>
</dbReference>
<dbReference type="PROSITE" id="PS00606">
    <property type="entry name" value="KS3_1"/>
    <property type="match status" value="2"/>
</dbReference>
<dbReference type="EMBL" id="HM584908">
    <property type="protein sequence ID" value="ADN68477.1"/>
    <property type="molecule type" value="Genomic_DNA"/>
</dbReference>
<feature type="region of interest" description="N-terminal hotdog fold" evidence="9">
    <location>
        <begin position="3422"/>
        <end position="3544"/>
    </location>
</feature>
<comment type="pathway">
    <text evidence="2">Antibiotic biosynthesis.</text>
</comment>
<feature type="region of interest" description="N-terminal hotdog fold" evidence="9">
    <location>
        <begin position="393"/>
        <end position="518"/>
    </location>
</feature>
<evidence type="ECO:0000256" key="6">
    <source>
        <dbReference type="ARBA" id="ARBA00022679"/>
    </source>
</evidence>
<dbReference type="InterPro" id="IPR057326">
    <property type="entry name" value="KR_dom"/>
</dbReference>
<evidence type="ECO:0000259" key="12">
    <source>
        <dbReference type="PROSITE" id="PS52004"/>
    </source>
</evidence>
<feature type="domain" description="PKS/mFAS DH" evidence="13">
    <location>
        <begin position="2351"/>
        <end position="2640"/>
    </location>
</feature>
<dbReference type="SMR" id="E5FNE5"/>
<dbReference type="GO" id="GO:0006633">
    <property type="term" value="P:fatty acid biosynthetic process"/>
    <property type="evidence" value="ECO:0007669"/>
    <property type="project" value="InterPro"/>
</dbReference>
<dbReference type="InterPro" id="IPR006162">
    <property type="entry name" value="Ppantetheine_attach_site"/>
</dbReference>
<dbReference type="InterPro" id="IPR049900">
    <property type="entry name" value="PKS_mFAS_DH"/>
</dbReference>
<dbReference type="SMART" id="SM00823">
    <property type="entry name" value="PKS_PP"/>
    <property type="match status" value="4"/>
</dbReference>
<keyword evidence="4" id="KW-0963">Cytoplasm</keyword>
<feature type="region of interest" description="N-terminal hotdog fold" evidence="9">
    <location>
        <begin position="1"/>
        <end position="124"/>
    </location>
</feature>
<dbReference type="InterPro" id="IPR049552">
    <property type="entry name" value="PKS_DH_N"/>
</dbReference>
<feature type="domain" description="PKS/mFAS DH" evidence="13">
    <location>
        <begin position="1"/>
        <end position="288"/>
    </location>
</feature>
<gene>
    <name evidence="14" type="primary">sorB</name>
</gene>
<keyword evidence="5" id="KW-0597">Phosphoprotein</keyword>
<keyword evidence="15" id="KW-0002">3D-structure</keyword>
<dbReference type="SMART" id="SM00825">
    <property type="entry name" value="PKS_KS"/>
    <property type="match status" value="4"/>
</dbReference>
<feature type="domain" description="Carrier" evidence="11">
    <location>
        <begin position="320"/>
        <end position="397"/>
    </location>
</feature>
<feature type="region of interest" description="Disordered" evidence="10">
    <location>
        <begin position="4903"/>
        <end position="4922"/>
    </location>
</feature>
<feature type="active site" description="Proton donor; for dehydratase activity" evidence="9">
    <location>
        <position position="3624"/>
    </location>
</feature>
<name>E5FNE5_SORCE</name>
<feature type="compositionally biased region" description="Polar residues" evidence="10">
    <location>
        <begin position="4275"/>
        <end position="4287"/>
    </location>
</feature>
<evidence type="ECO:0000256" key="10">
    <source>
        <dbReference type="SAM" id="MobiDB-lite"/>
    </source>
</evidence>
<evidence type="ECO:0000256" key="3">
    <source>
        <dbReference type="ARBA" id="ARBA00022450"/>
    </source>
</evidence>
<dbReference type="InterPro" id="IPR009081">
    <property type="entry name" value="PP-bd_ACP"/>
</dbReference>
<dbReference type="CDD" id="cd00833">
    <property type="entry name" value="PKS"/>
    <property type="match status" value="4"/>
</dbReference>
<dbReference type="InterPro" id="IPR050091">
    <property type="entry name" value="PKS_NRPS_Biosynth_Enz"/>
</dbReference>
<keyword evidence="7" id="KW-0677">Repeat</keyword>
<evidence type="ECO:0000256" key="7">
    <source>
        <dbReference type="ARBA" id="ARBA00022737"/>
    </source>
</evidence>
<reference evidence="14" key="1">
    <citation type="journal article" date="2010" name="ChemBioChem">
        <title>Analysis of the sorangicin gene cluster reinforces the utility of a combined phylogenetic/retrobiosynthetic analysis for deciphering natural product assembly by trans-AT PKS.</title>
        <authorList>
            <person name="Irschik H."/>
            <person name="Kopp M."/>
            <person name="Weissman K.J."/>
            <person name="Buntin K."/>
            <person name="Piel J."/>
            <person name="Muller R."/>
        </authorList>
    </citation>
    <scope>NUCLEOTIDE SEQUENCE</scope>
    <source>
        <strain evidence="14">So ce12</strain>
    </source>
</reference>
<dbReference type="PANTHER" id="PTHR43775:SF37">
    <property type="entry name" value="SI:DKEY-61P9.11"/>
    <property type="match status" value="1"/>
</dbReference>
<feature type="domain" description="PKS/mFAS DH" evidence="13">
    <location>
        <begin position="393"/>
        <end position="682"/>
    </location>
</feature>
<dbReference type="Pfam" id="PF00109">
    <property type="entry name" value="ketoacyl-synt"/>
    <property type="match status" value="4"/>
</dbReference>
<keyword evidence="3" id="KW-0596">Phosphopantetheine</keyword>
<dbReference type="InterPro" id="IPR020841">
    <property type="entry name" value="PKS_Beta-ketoAc_synthase_dom"/>
</dbReference>
<dbReference type="Pfam" id="PF02801">
    <property type="entry name" value="Ketoacyl-synt_C"/>
    <property type="match status" value="4"/>
</dbReference>
<evidence type="ECO:0000256" key="1">
    <source>
        <dbReference type="ARBA" id="ARBA00004496"/>
    </source>
</evidence>
<feature type="region of interest" description="Disordered" evidence="10">
    <location>
        <begin position="1691"/>
        <end position="1724"/>
    </location>
</feature>
<dbReference type="Gene3D" id="1.10.1240.100">
    <property type="match status" value="4"/>
</dbReference>
<comment type="caution">
    <text evidence="9">Lacks conserved residue(s) required for the propagation of feature annotation.</text>
</comment>
<evidence type="ECO:0007829" key="15">
    <source>
        <dbReference type="PDB" id="6B2V"/>
    </source>
</evidence>
<dbReference type="PROSITE" id="PS00012">
    <property type="entry name" value="PHOSPHOPANTETHEINE"/>
    <property type="match status" value="2"/>
</dbReference>
<feature type="active site" description="Proton acceptor; for dehydratase activity" evidence="9">
    <location>
        <position position="31"/>
    </location>
</feature>
<dbReference type="SMART" id="SM01294">
    <property type="entry name" value="PKS_PP_betabranch"/>
    <property type="match status" value="2"/>
</dbReference>
<dbReference type="InterPro" id="IPR016039">
    <property type="entry name" value="Thiolase-like"/>
</dbReference>
<dbReference type="InterPro" id="IPR014030">
    <property type="entry name" value="Ketoacyl_synth_N"/>
</dbReference>
<dbReference type="InterPro" id="IPR014031">
    <property type="entry name" value="Ketoacyl_synth_C"/>
</dbReference>
<dbReference type="GO" id="GO:0004315">
    <property type="term" value="F:3-oxoacyl-[acyl-carrier-protein] synthase activity"/>
    <property type="evidence" value="ECO:0007669"/>
    <property type="project" value="InterPro"/>
</dbReference>
<feature type="domain" description="Ketosynthase family 3 (KS3)" evidence="12">
    <location>
        <begin position="2795"/>
        <end position="3234"/>
    </location>
</feature>
<dbReference type="GO" id="GO:0005737">
    <property type="term" value="C:cytoplasm"/>
    <property type="evidence" value="ECO:0007669"/>
    <property type="project" value="UniProtKB-SubCell"/>
</dbReference>
<evidence type="ECO:0000259" key="11">
    <source>
        <dbReference type="PROSITE" id="PS50075"/>
    </source>
</evidence>
<evidence type="ECO:0000256" key="2">
    <source>
        <dbReference type="ARBA" id="ARBA00004792"/>
    </source>
</evidence>
<dbReference type="PDB" id="6B2V">
    <property type="method" value="X-ray"/>
    <property type="resolution" value="1.55 A"/>
    <property type="chains" value="A=1299-1579"/>
</dbReference>
<dbReference type="InterPro" id="IPR042104">
    <property type="entry name" value="PKS_dehydratase_sf"/>
</dbReference>
<dbReference type="GO" id="GO:0005886">
    <property type="term" value="C:plasma membrane"/>
    <property type="evidence" value="ECO:0007669"/>
    <property type="project" value="TreeGrafter"/>
</dbReference>